<reference evidence="2" key="1">
    <citation type="submission" date="2021-04" db="EMBL/GenBank/DDBJ databases">
        <authorList>
            <consortium name="Molecular Ecology Group"/>
        </authorList>
    </citation>
    <scope>NUCLEOTIDE SEQUENCE</scope>
</reference>
<sequence length="116" mass="12806">MCRWGCSEVTTTFMCKWCGTRYCKACLRGEFPGLMREPTTCAQCKQNKCQGQRVETVLKEYLKQEEASGKKTSRSAVGTRSVSARRGNDAAPKDKSIHGKKSKSGSSKSNSNGKKK</sequence>
<dbReference type="EMBL" id="CAJHNH020000553">
    <property type="protein sequence ID" value="CAG5118435.1"/>
    <property type="molecule type" value="Genomic_DNA"/>
</dbReference>
<comment type="caution">
    <text evidence="2">The sequence shown here is derived from an EMBL/GenBank/DDBJ whole genome shotgun (WGS) entry which is preliminary data.</text>
</comment>
<organism evidence="2 3">
    <name type="scientific">Candidula unifasciata</name>
    <dbReference type="NCBI Taxonomy" id="100452"/>
    <lineage>
        <taxon>Eukaryota</taxon>
        <taxon>Metazoa</taxon>
        <taxon>Spiralia</taxon>
        <taxon>Lophotrochozoa</taxon>
        <taxon>Mollusca</taxon>
        <taxon>Gastropoda</taxon>
        <taxon>Heterobranchia</taxon>
        <taxon>Euthyneura</taxon>
        <taxon>Panpulmonata</taxon>
        <taxon>Eupulmonata</taxon>
        <taxon>Stylommatophora</taxon>
        <taxon>Helicina</taxon>
        <taxon>Helicoidea</taxon>
        <taxon>Geomitridae</taxon>
        <taxon>Candidula</taxon>
    </lineage>
</organism>
<name>A0A8S3YSK0_9EUPU</name>
<keyword evidence="3" id="KW-1185">Reference proteome</keyword>
<evidence type="ECO:0000313" key="2">
    <source>
        <dbReference type="EMBL" id="CAG5118435.1"/>
    </source>
</evidence>
<dbReference type="AlphaFoldDB" id="A0A8S3YSK0"/>
<proteinExistence type="predicted"/>
<feature type="region of interest" description="Disordered" evidence="1">
    <location>
        <begin position="64"/>
        <end position="116"/>
    </location>
</feature>
<feature type="compositionally biased region" description="Basic and acidic residues" evidence="1">
    <location>
        <begin position="86"/>
        <end position="97"/>
    </location>
</feature>
<protein>
    <submittedName>
        <fullName evidence="2">Uncharacterized protein</fullName>
    </submittedName>
</protein>
<evidence type="ECO:0000313" key="3">
    <source>
        <dbReference type="Proteomes" id="UP000678393"/>
    </source>
</evidence>
<evidence type="ECO:0000256" key="1">
    <source>
        <dbReference type="SAM" id="MobiDB-lite"/>
    </source>
</evidence>
<gene>
    <name evidence="2" type="ORF">CUNI_LOCUS3993</name>
</gene>
<feature type="compositionally biased region" description="Low complexity" evidence="1">
    <location>
        <begin position="104"/>
        <end position="116"/>
    </location>
</feature>
<dbReference type="OrthoDB" id="5970946at2759"/>
<dbReference type="Proteomes" id="UP000678393">
    <property type="component" value="Unassembled WGS sequence"/>
</dbReference>
<accession>A0A8S3YSK0</accession>